<keyword evidence="1" id="KW-0145">Chemotaxis</keyword>
<dbReference type="Pfam" id="PF00015">
    <property type="entry name" value="MCPsignal"/>
    <property type="match status" value="1"/>
</dbReference>
<keyword evidence="5" id="KW-0472">Membrane</keyword>
<keyword evidence="5" id="KW-1133">Transmembrane helix</keyword>
<dbReference type="PANTHER" id="PTHR43531">
    <property type="entry name" value="PROTEIN ICFG"/>
    <property type="match status" value="1"/>
</dbReference>
<evidence type="ECO:0000256" key="5">
    <source>
        <dbReference type="SAM" id="Phobius"/>
    </source>
</evidence>
<dbReference type="Pfam" id="PF00672">
    <property type="entry name" value="HAMP"/>
    <property type="match status" value="1"/>
</dbReference>
<dbReference type="InterPro" id="IPR004090">
    <property type="entry name" value="Chemotax_Me-accpt_rcpt"/>
</dbReference>
<dbReference type="Proteomes" id="UP001288620">
    <property type="component" value="Unassembled WGS sequence"/>
</dbReference>
<dbReference type="EMBL" id="JAOBTT010000002">
    <property type="protein sequence ID" value="MDZ7280191.1"/>
    <property type="molecule type" value="Genomic_DNA"/>
</dbReference>
<dbReference type="PROSITE" id="PS51257">
    <property type="entry name" value="PROKAR_LIPOPROTEIN"/>
    <property type="match status" value="1"/>
</dbReference>
<evidence type="ECO:0000313" key="9">
    <source>
        <dbReference type="EMBL" id="MDZ7280191.1"/>
    </source>
</evidence>
<evidence type="ECO:0000256" key="2">
    <source>
        <dbReference type="ARBA" id="ARBA00023224"/>
    </source>
</evidence>
<dbReference type="SMART" id="SM00304">
    <property type="entry name" value="HAMP"/>
    <property type="match status" value="1"/>
</dbReference>
<evidence type="ECO:0000256" key="3">
    <source>
        <dbReference type="ARBA" id="ARBA00029447"/>
    </source>
</evidence>
<dbReference type="InterPro" id="IPR032255">
    <property type="entry name" value="HBM"/>
</dbReference>
<feature type="domain" description="HAMP" evidence="7">
    <location>
        <begin position="305"/>
        <end position="357"/>
    </location>
</feature>
<dbReference type="InterPro" id="IPR051310">
    <property type="entry name" value="MCP_chemotaxis"/>
</dbReference>
<evidence type="ECO:0000313" key="10">
    <source>
        <dbReference type="Proteomes" id="UP001288620"/>
    </source>
</evidence>
<evidence type="ECO:0000259" key="7">
    <source>
        <dbReference type="PROSITE" id="PS50885"/>
    </source>
</evidence>
<dbReference type="CDD" id="cd11386">
    <property type="entry name" value="MCP_signal"/>
    <property type="match status" value="1"/>
</dbReference>
<dbReference type="SUPFAM" id="SSF58104">
    <property type="entry name" value="Methyl-accepting chemotaxis protein (MCP) signaling domain"/>
    <property type="match status" value="1"/>
</dbReference>
<dbReference type="PROSITE" id="PS51753">
    <property type="entry name" value="HBM"/>
    <property type="match status" value="1"/>
</dbReference>
<keyword evidence="10" id="KW-1185">Reference proteome</keyword>
<proteinExistence type="inferred from homology"/>
<keyword evidence="2 4" id="KW-0807">Transducer</keyword>
<comment type="caution">
    <text evidence="9">The sequence shown here is derived from an EMBL/GenBank/DDBJ whole genome shotgun (WGS) entry which is preliminary data.</text>
</comment>
<dbReference type="CDD" id="cd06225">
    <property type="entry name" value="HAMP"/>
    <property type="match status" value="1"/>
</dbReference>
<evidence type="ECO:0000256" key="4">
    <source>
        <dbReference type="PROSITE-ProRule" id="PRU00284"/>
    </source>
</evidence>
<dbReference type="PROSITE" id="PS00538">
    <property type="entry name" value="CHEMOTAXIS_TRANSDUC_1"/>
    <property type="match status" value="1"/>
</dbReference>
<name>A0ABU5LKE6_9GAMM</name>
<dbReference type="PANTHER" id="PTHR43531:SF5">
    <property type="entry name" value="METHYL-ACCEPTING CHEMOTAXIS PROTEIN III"/>
    <property type="match status" value="1"/>
</dbReference>
<keyword evidence="5" id="KW-0812">Transmembrane</keyword>
<evidence type="ECO:0000259" key="6">
    <source>
        <dbReference type="PROSITE" id="PS50111"/>
    </source>
</evidence>
<accession>A0ABU5LKE6</accession>
<evidence type="ECO:0000259" key="8">
    <source>
        <dbReference type="PROSITE" id="PS51753"/>
    </source>
</evidence>
<organism evidence="9 10">
    <name type="scientific">Pantoea eucrina</name>
    <dbReference type="NCBI Taxonomy" id="472693"/>
    <lineage>
        <taxon>Bacteria</taxon>
        <taxon>Pseudomonadati</taxon>
        <taxon>Pseudomonadota</taxon>
        <taxon>Gammaproteobacteria</taxon>
        <taxon>Enterobacterales</taxon>
        <taxon>Erwiniaceae</taxon>
        <taxon>Pantoea</taxon>
    </lineage>
</organism>
<dbReference type="PRINTS" id="PR00260">
    <property type="entry name" value="CHEMTRNSDUCR"/>
</dbReference>
<protein>
    <submittedName>
        <fullName evidence="9">Methyl-accepting chemotaxis protein</fullName>
    </submittedName>
</protein>
<sequence>MKTIRAVLENISVAKKLMLGFGLLLLLSIAVAACGIKNLQDIAVRADKLSELKSINDQFALAKDARQQYLKTHDEKFIADNEAQLKLTDNSITKLKSWSWDDAQTAMIDSLPGAMSQYREQRGETVNEARKRQTILENLKFADESGALYTMAKSYSGVQDDSTAALQEIGKYLTGVSVRVKLLSLENSDANRQSLMSFLNDTIQLIEKARPRLRAEDSSALEKLTALLASGRDSVEAYQASALAEEQATRQLAQAGAHLTTTSNALFSQQLSSTHADIGRAIFWMAVLLATAVVASVAIAAIITRQITRPLAATLEVARRIAQGDLSAQLETSRKDELGALMQAVGSMSQDLRGIIADIRRGVTQFSHASSEIAAGNNDLSARTEEQAAALEQTAASMEQLTATVKQNVENIHHSSALARQTSETANKGGELVKNVVETMNQISASSGKIAEITTVINSIAFQTNILALNAAVEAARAGEQGRGFAVVASEVRNLAQRSAQAAKEIETLIAESVGRIDSGSQLVDQAGKTMEDIVNSVGNVTSILDEIAQASDEQNRGISQVGVAIVQMDSVTQQNAALVQQSSAAASALRDQASTLEGSVARFVVA</sequence>
<dbReference type="InterPro" id="IPR004091">
    <property type="entry name" value="Chemotax_Me-accpt_rcpt_Me-site"/>
</dbReference>
<feature type="transmembrane region" description="Helical" evidence="5">
    <location>
        <begin position="281"/>
        <end position="303"/>
    </location>
</feature>
<feature type="domain" description="HBM" evidence="8">
    <location>
        <begin position="44"/>
        <end position="278"/>
    </location>
</feature>
<dbReference type="InterPro" id="IPR004089">
    <property type="entry name" value="MCPsignal_dom"/>
</dbReference>
<dbReference type="RefSeq" id="WP_322544080.1">
    <property type="nucleotide sequence ID" value="NZ_JAOBTT010000002.1"/>
</dbReference>
<evidence type="ECO:0000256" key="1">
    <source>
        <dbReference type="ARBA" id="ARBA00022500"/>
    </source>
</evidence>
<dbReference type="PROSITE" id="PS50885">
    <property type="entry name" value="HAMP"/>
    <property type="match status" value="1"/>
</dbReference>
<dbReference type="Gene3D" id="1.10.287.950">
    <property type="entry name" value="Methyl-accepting chemotaxis protein"/>
    <property type="match status" value="1"/>
</dbReference>
<dbReference type="SMART" id="SM00283">
    <property type="entry name" value="MA"/>
    <property type="match status" value="1"/>
</dbReference>
<gene>
    <name evidence="9" type="ORF">N4G40_18210</name>
</gene>
<dbReference type="SMART" id="SM01358">
    <property type="entry name" value="HBM"/>
    <property type="match status" value="1"/>
</dbReference>
<dbReference type="InterPro" id="IPR003660">
    <property type="entry name" value="HAMP_dom"/>
</dbReference>
<reference evidence="10" key="1">
    <citation type="submission" date="2023-07" db="EMBL/GenBank/DDBJ databases">
        <title>Structural and functional analysis of rice phyllospheric bacteria for their antimicrobial properties and defense elicitation against blast disease.</title>
        <authorList>
            <person name="Sahu K.P."/>
            <person name="Asharani P."/>
            <person name="Kumar M."/>
            <person name="Reddy B."/>
            <person name="Kumar A."/>
        </authorList>
    </citation>
    <scope>NUCLEOTIDE SEQUENCE [LARGE SCALE GENOMIC DNA]</scope>
    <source>
        <strain evidence="10">OsEp_Plm_30P10</strain>
    </source>
</reference>
<feature type="domain" description="Methyl-accepting transducer" evidence="6">
    <location>
        <begin position="362"/>
        <end position="591"/>
    </location>
</feature>
<dbReference type="PROSITE" id="PS50111">
    <property type="entry name" value="CHEMOTAXIS_TRANSDUC_2"/>
    <property type="match status" value="1"/>
</dbReference>
<comment type="similarity">
    <text evidence="3">Belongs to the methyl-accepting chemotaxis (MCP) protein family.</text>
</comment>